<dbReference type="SUPFAM" id="SSF109604">
    <property type="entry name" value="HD-domain/PDEase-like"/>
    <property type="match status" value="1"/>
</dbReference>
<dbReference type="Proteomes" id="UP000063387">
    <property type="component" value="Chromosome"/>
</dbReference>
<dbReference type="InterPro" id="IPR013976">
    <property type="entry name" value="HDOD"/>
</dbReference>
<protein>
    <submittedName>
        <fullName evidence="2">HDOD domain protein</fullName>
    </submittedName>
</protein>
<proteinExistence type="predicted"/>
<dbReference type="PATRIC" id="fig|507626.3.peg.2747"/>
<dbReference type="SUPFAM" id="SSF141868">
    <property type="entry name" value="EAL domain-like"/>
    <property type="match status" value="1"/>
</dbReference>
<dbReference type="Pfam" id="PF08668">
    <property type="entry name" value="HDOD"/>
    <property type="match status" value="1"/>
</dbReference>
<evidence type="ECO:0000313" key="2">
    <source>
        <dbReference type="EMBL" id="AMD01805.1"/>
    </source>
</evidence>
<accession>A0A0X8HFV3</accession>
<dbReference type="InterPro" id="IPR035919">
    <property type="entry name" value="EAL_sf"/>
</dbReference>
<gene>
    <name evidence="2" type="ORF">LOKO_02753</name>
</gene>
<dbReference type="AlphaFoldDB" id="A0A0X8HFV3"/>
<dbReference type="KEGG" id="hco:LOKO_02753"/>
<dbReference type="PANTHER" id="PTHR33525">
    <property type="match status" value="1"/>
</dbReference>
<evidence type="ECO:0000313" key="3">
    <source>
        <dbReference type="Proteomes" id="UP000063387"/>
    </source>
</evidence>
<dbReference type="Gene3D" id="1.10.3210.10">
    <property type="entry name" value="Hypothetical protein af1432"/>
    <property type="match status" value="1"/>
</dbReference>
<dbReference type="RefSeq" id="WP_083517591.1">
    <property type="nucleotide sequence ID" value="NZ_CP014226.1"/>
</dbReference>
<feature type="domain" description="HDOD" evidence="1">
    <location>
        <begin position="202"/>
        <end position="384"/>
    </location>
</feature>
<dbReference type="OrthoDB" id="9804751at2"/>
<sequence length="400" mass="45046">MPEQADFNPCTIALHPIHDTEHAHVADRLVYRQSGMNESDDTMADTARALSSAVYELGDAGLLAERTLFVDLPMAWLASPELLPTPAPRMAIGIADMPEVDEKLLVRLDDMRERGYRIVLPASLVMQYLEALLPRTDIILVTTPHDIDAKTLERLPARNIKLLVENIDDREELERYREIGCAYFNGHYLARPSFIASPPRGRHGNRAAQIRLIRALYEEDSDIHRLQELVVQIPHLHVAVLRRANSNYYNRGGKEIDLYRAMQVLGLIELRRLILTLTLASLQPSSRIILRMALIRAFMCRNLSAPFPTLDAEDAFTTGLFSMMDALLEEDRDTLLAQLPLNPHILAALKERAGPLGAVLTLCENHERQVEESINDIPADQLHSCYMDALASARALMNNL</sequence>
<evidence type="ECO:0000259" key="1">
    <source>
        <dbReference type="PROSITE" id="PS51833"/>
    </source>
</evidence>
<reference evidence="2 3" key="1">
    <citation type="journal article" date="2016" name="Genome Announc.">
        <title>Draft Genome Sequence of 'Halomonas chromatireducens' Strain AGD 8-3, a Haloalkaliphilic Chromate- and Selenite-Reducing Gammaproteobacterium.</title>
        <authorList>
            <person name="Sharko F.S."/>
            <person name="Shapovalova A.A."/>
            <person name="Tsygankova S.V."/>
            <person name="Komova A.V."/>
            <person name="Boulygina E.S."/>
            <person name="Teslyuk A.B."/>
            <person name="Gotovtsev P.M."/>
            <person name="Namsaraev Z.B."/>
            <person name="Khijniak T.V."/>
            <person name="Nedoluzhko A.V."/>
            <person name="Vasilov R.G."/>
        </authorList>
    </citation>
    <scope>NUCLEOTIDE SEQUENCE [LARGE SCALE GENOMIC DNA]</scope>
    <source>
        <strain evidence="2 3">AGD 8-3</strain>
    </source>
</reference>
<dbReference type="Gene3D" id="3.20.20.450">
    <property type="entry name" value="EAL domain"/>
    <property type="match status" value="1"/>
</dbReference>
<organism evidence="2 3">
    <name type="scientific">Halomonas chromatireducens</name>
    <dbReference type="NCBI Taxonomy" id="507626"/>
    <lineage>
        <taxon>Bacteria</taxon>
        <taxon>Pseudomonadati</taxon>
        <taxon>Pseudomonadota</taxon>
        <taxon>Gammaproteobacteria</taxon>
        <taxon>Oceanospirillales</taxon>
        <taxon>Halomonadaceae</taxon>
        <taxon>Halomonas</taxon>
    </lineage>
</organism>
<dbReference type="PANTHER" id="PTHR33525:SF4">
    <property type="entry name" value="CYCLIC DI-GMP PHOSPHODIESTERASE CDGJ"/>
    <property type="match status" value="1"/>
</dbReference>
<dbReference type="PROSITE" id="PS51833">
    <property type="entry name" value="HDOD"/>
    <property type="match status" value="1"/>
</dbReference>
<name>A0A0X8HFV3_9GAMM</name>
<reference evidence="2 3" key="2">
    <citation type="submission" date="2016-02" db="EMBL/GenBank/DDBJ databases">
        <authorList>
            <person name="Wen L."/>
            <person name="He K."/>
            <person name="Yang H."/>
        </authorList>
    </citation>
    <scope>NUCLEOTIDE SEQUENCE [LARGE SCALE GENOMIC DNA]</scope>
    <source>
        <strain evidence="2 3">AGD 8-3</strain>
    </source>
</reference>
<keyword evidence="3" id="KW-1185">Reference proteome</keyword>
<dbReference type="InterPro" id="IPR052340">
    <property type="entry name" value="RNase_Y/CdgJ"/>
</dbReference>
<dbReference type="EMBL" id="CP014226">
    <property type="protein sequence ID" value="AMD01805.1"/>
    <property type="molecule type" value="Genomic_DNA"/>
</dbReference>
<dbReference type="STRING" id="507626.LOKO_02753"/>